<dbReference type="SUPFAM" id="SSF51735">
    <property type="entry name" value="NAD(P)-binding Rossmann-fold domains"/>
    <property type="match status" value="1"/>
</dbReference>
<organism evidence="3 4">
    <name type="scientific">Humibacillus xanthopallidus</name>
    <dbReference type="NCBI Taxonomy" id="412689"/>
    <lineage>
        <taxon>Bacteria</taxon>
        <taxon>Bacillati</taxon>
        <taxon>Actinomycetota</taxon>
        <taxon>Actinomycetes</taxon>
        <taxon>Micrococcales</taxon>
        <taxon>Intrasporangiaceae</taxon>
        <taxon>Humibacillus</taxon>
    </lineage>
</organism>
<dbReference type="Pfam" id="PF13561">
    <property type="entry name" value="adh_short_C2"/>
    <property type="match status" value="1"/>
</dbReference>
<sequence length="261" mass="26293">MDLGLAGRVAIVTGASKGIGLAITRVLADEGVTVVAGARDTSAELDALSRSGAVTWVAADLSGPDGVGHLVDAAAGRGRLDILVNNVGAVAPRLDGFMAVTDAQWSMSYTLNLMAAVRTTRAALPMMLARGRGVIISTSSVNATLADPLVIDYSAAKAALRSFCKSLSKELGPHGIRVNTVSPGPVSTDLWLGTEGVAAAVAAREGTDPSSVAAAAARDSVTGRFTRPDEVANLVAFLASDVAGNITGADVTIDGGLIPTT</sequence>
<evidence type="ECO:0000313" key="4">
    <source>
        <dbReference type="Proteomes" id="UP000316747"/>
    </source>
</evidence>
<comment type="caution">
    <text evidence="3">The sequence shown here is derived from an EMBL/GenBank/DDBJ whole genome shotgun (WGS) entry which is preliminary data.</text>
</comment>
<keyword evidence="4" id="KW-1185">Reference proteome</keyword>
<gene>
    <name evidence="3" type="ORF">FBY41_2186</name>
</gene>
<protein>
    <submittedName>
        <fullName evidence="3">NAD(P)-dependent dehydrogenase (Short-subunit alcohol dehydrogenase family)</fullName>
    </submittedName>
</protein>
<dbReference type="EMBL" id="VFPM01000002">
    <property type="protein sequence ID" value="TQM62158.1"/>
    <property type="molecule type" value="Genomic_DNA"/>
</dbReference>
<comment type="similarity">
    <text evidence="1">Belongs to the short-chain dehydrogenases/reductases (SDR) family.</text>
</comment>
<accession>A0A543HUY5</accession>
<dbReference type="InterPro" id="IPR036291">
    <property type="entry name" value="NAD(P)-bd_dom_sf"/>
</dbReference>
<dbReference type="InterPro" id="IPR002347">
    <property type="entry name" value="SDR_fam"/>
</dbReference>
<evidence type="ECO:0000256" key="2">
    <source>
        <dbReference type="ARBA" id="ARBA00023002"/>
    </source>
</evidence>
<dbReference type="GO" id="GO:0016491">
    <property type="term" value="F:oxidoreductase activity"/>
    <property type="evidence" value="ECO:0007669"/>
    <property type="project" value="UniProtKB-KW"/>
</dbReference>
<dbReference type="PANTHER" id="PTHR42879">
    <property type="entry name" value="3-OXOACYL-(ACYL-CARRIER-PROTEIN) REDUCTASE"/>
    <property type="match status" value="1"/>
</dbReference>
<evidence type="ECO:0000256" key="1">
    <source>
        <dbReference type="ARBA" id="ARBA00006484"/>
    </source>
</evidence>
<proteinExistence type="inferred from homology"/>
<dbReference type="AlphaFoldDB" id="A0A543HUY5"/>
<dbReference type="RefSeq" id="WP_141844274.1">
    <property type="nucleotide sequence ID" value="NZ_VFPM01000002.1"/>
</dbReference>
<dbReference type="InterPro" id="IPR050259">
    <property type="entry name" value="SDR"/>
</dbReference>
<dbReference type="PROSITE" id="PS00061">
    <property type="entry name" value="ADH_SHORT"/>
    <property type="match status" value="1"/>
</dbReference>
<dbReference type="NCBIfam" id="NF005095">
    <property type="entry name" value="PRK06523.1"/>
    <property type="match status" value="1"/>
</dbReference>
<keyword evidence="2" id="KW-0560">Oxidoreductase</keyword>
<evidence type="ECO:0000313" key="3">
    <source>
        <dbReference type="EMBL" id="TQM62158.1"/>
    </source>
</evidence>
<dbReference type="FunFam" id="3.40.50.720:FF:000084">
    <property type="entry name" value="Short-chain dehydrogenase reductase"/>
    <property type="match status" value="1"/>
</dbReference>
<reference evidence="3 4" key="1">
    <citation type="submission" date="2019-06" db="EMBL/GenBank/DDBJ databases">
        <title>Genome sequencing of plant associated microbes to promote plant fitness in Sorghum bicolor and Oryza sativa.</title>
        <authorList>
            <person name="Coleman-Derr D."/>
        </authorList>
    </citation>
    <scope>NUCLEOTIDE SEQUENCE [LARGE SCALE GENOMIC DNA]</scope>
    <source>
        <strain evidence="3 4">KV-663</strain>
    </source>
</reference>
<dbReference type="Gene3D" id="3.40.50.720">
    <property type="entry name" value="NAD(P)-binding Rossmann-like Domain"/>
    <property type="match status" value="1"/>
</dbReference>
<name>A0A543HUY5_9MICO</name>
<dbReference type="InterPro" id="IPR020904">
    <property type="entry name" value="Sc_DH/Rdtase_CS"/>
</dbReference>
<dbReference type="GO" id="GO:0032787">
    <property type="term" value="P:monocarboxylic acid metabolic process"/>
    <property type="evidence" value="ECO:0007669"/>
    <property type="project" value="UniProtKB-ARBA"/>
</dbReference>
<dbReference type="PRINTS" id="PR00081">
    <property type="entry name" value="GDHRDH"/>
</dbReference>
<dbReference type="Proteomes" id="UP000316747">
    <property type="component" value="Unassembled WGS sequence"/>
</dbReference>
<dbReference type="PRINTS" id="PR00080">
    <property type="entry name" value="SDRFAMILY"/>
</dbReference>
<dbReference type="OrthoDB" id="8959163at2"/>